<organism evidence="1 2">
    <name type="scientific">Rheinheimera marina</name>
    <dbReference type="NCBI Taxonomy" id="1774958"/>
    <lineage>
        <taxon>Bacteria</taxon>
        <taxon>Pseudomonadati</taxon>
        <taxon>Pseudomonadota</taxon>
        <taxon>Gammaproteobacteria</taxon>
        <taxon>Chromatiales</taxon>
        <taxon>Chromatiaceae</taxon>
        <taxon>Rheinheimera</taxon>
    </lineage>
</organism>
<dbReference type="RefSeq" id="WP_377334424.1">
    <property type="nucleotide sequence ID" value="NZ_JBHSGB010000010.1"/>
</dbReference>
<dbReference type="Proteomes" id="UP001595962">
    <property type="component" value="Unassembled WGS sequence"/>
</dbReference>
<accession>A0ABV9JNR4</accession>
<reference evidence="2" key="1">
    <citation type="journal article" date="2019" name="Int. J. Syst. Evol. Microbiol.">
        <title>The Global Catalogue of Microorganisms (GCM) 10K type strain sequencing project: providing services to taxonomists for standard genome sequencing and annotation.</title>
        <authorList>
            <consortium name="The Broad Institute Genomics Platform"/>
            <consortium name="The Broad Institute Genome Sequencing Center for Infectious Disease"/>
            <person name="Wu L."/>
            <person name="Ma J."/>
        </authorList>
    </citation>
    <scope>NUCLEOTIDE SEQUENCE [LARGE SCALE GENOMIC DNA]</scope>
    <source>
        <strain evidence="2">DT28</strain>
    </source>
</reference>
<evidence type="ECO:0000313" key="2">
    <source>
        <dbReference type="Proteomes" id="UP001595962"/>
    </source>
</evidence>
<dbReference type="EMBL" id="JBHSGB010000010">
    <property type="protein sequence ID" value="MFC4655896.1"/>
    <property type="molecule type" value="Genomic_DNA"/>
</dbReference>
<name>A0ABV9JNR4_9GAMM</name>
<sequence length="52" mass="6341">MSALKRKLPEPQPYFSPRHWTVYLTEQERQALQQVWNDDEPDDKEQQKAVER</sequence>
<evidence type="ECO:0000313" key="1">
    <source>
        <dbReference type="EMBL" id="MFC4655896.1"/>
    </source>
</evidence>
<keyword evidence="2" id="KW-1185">Reference proteome</keyword>
<gene>
    <name evidence="1" type="ORF">ACFO3I_12845</name>
</gene>
<comment type="caution">
    <text evidence="1">The sequence shown here is derived from an EMBL/GenBank/DDBJ whole genome shotgun (WGS) entry which is preliminary data.</text>
</comment>
<protein>
    <submittedName>
        <fullName evidence="1">Uncharacterized protein</fullName>
    </submittedName>
</protein>
<proteinExistence type="predicted"/>